<feature type="compositionally biased region" description="Acidic residues" evidence="2">
    <location>
        <begin position="99"/>
        <end position="108"/>
    </location>
</feature>
<evidence type="ECO:0000256" key="2">
    <source>
        <dbReference type="SAM" id="MobiDB-lite"/>
    </source>
</evidence>
<dbReference type="GO" id="GO:0006355">
    <property type="term" value="P:regulation of DNA-templated transcription"/>
    <property type="evidence" value="ECO:0007669"/>
    <property type="project" value="InterPro"/>
</dbReference>
<feature type="compositionally biased region" description="Low complexity" evidence="2">
    <location>
        <begin position="13"/>
        <end position="36"/>
    </location>
</feature>
<feature type="region of interest" description="Disordered" evidence="2">
    <location>
        <begin position="229"/>
        <end position="249"/>
    </location>
</feature>
<comment type="similarity">
    <text evidence="1">Belongs to the GeBP family.</text>
</comment>
<feature type="region of interest" description="Disordered" evidence="2">
    <location>
        <begin position="1"/>
        <end position="119"/>
    </location>
</feature>
<dbReference type="PANTHER" id="PTHR31662">
    <property type="entry name" value="BNAANNG10740D PROTEIN-RELATED"/>
    <property type="match status" value="1"/>
</dbReference>
<feature type="compositionally biased region" description="Basic and acidic residues" evidence="2">
    <location>
        <begin position="109"/>
        <end position="119"/>
    </location>
</feature>
<dbReference type="Pfam" id="PF04504">
    <property type="entry name" value="GeBP-like_DBD"/>
    <property type="match status" value="1"/>
</dbReference>
<dbReference type="InterPro" id="IPR053932">
    <property type="entry name" value="GeBP-like_DBD"/>
</dbReference>
<dbReference type="PANTHER" id="PTHR31662:SF33">
    <property type="entry name" value="DNA-BINDING STOREKEEPER PROTEIN TRANSCRIPTIONAL REGULATOR-LIKE PROTEIN"/>
    <property type="match status" value="1"/>
</dbReference>
<evidence type="ECO:0000259" key="3">
    <source>
        <dbReference type="Pfam" id="PF04504"/>
    </source>
</evidence>
<dbReference type="EMBL" id="VEPZ02001001">
    <property type="protein sequence ID" value="KAE8703357.1"/>
    <property type="molecule type" value="Genomic_DNA"/>
</dbReference>
<feature type="domain" description="Glabrous enhancer-binding protein-like DBD" evidence="3">
    <location>
        <begin position="123"/>
        <end position="217"/>
    </location>
</feature>
<dbReference type="GO" id="GO:0005634">
    <property type="term" value="C:nucleus"/>
    <property type="evidence" value="ECO:0007669"/>
    <property type="project" value="TreeGrafter"/>
</dbReference>
<keyword evidence="5" id="KW-1185">Reference proteome</keyword>
<dbReference type="Proteomes" id="UP000436088">
    <property type="component" value="Unassembled WGS sequence"/>
</dbReference>
<accession>A0A6A3AIA7</accession>
<proteinExistence type="inferred from homology"/>
<name>A0A6A3AIA7_HIBSY</name>
<organism evidence="4 5">
    <name type="scientific">Hibiscus syriacus</name>
    <name type="common">Rose of Sharon</name>
    <dbReference type="NCBI Taxonomy" id="106335"/>
    <lineage>
        <taxon>Eukaryota</taxon>
        <taxon>Viridiplantae</taxon>
        <taxon>Streptophyta</taxon>
        <taxon>Embryophyta</taxon>
        <taxon>Tracheophyta</taxon>
        <taxon>Spermatophyta</taxon>
        <taxon>Magnoliopsida</taxon>
        <taxon>eudicotyledons</taxon>
        <taxon>Gunneridae</taxon>
        <taxon>Pentapetalae</taxon>
        <taxon>rosids</taxon>
        <taxon>malvids</taxon>
        <taxon>Malvales</taxon>
        <taxon>Malvaceae</taxon>
        <taxon>Malvoideae</taxon>
        <taxon>Hibiscus</taxon>
    </lineage>
</organism>
<reference evidence="4" key="1">
    <citation type="submission" date="2019-09" db="EMBL/GenBank/DDBJ databases">
        <title>Draft genome information of white flower Hibiscus syriacus.</title>
        <authorList>
            <person name="Kim Y.-M."/>
        </authorList>
    </citation>
    <scope>NUCLEOTIDE SEQUENCE [LARGE SCALE GENOMIC DNA]</scope>
    <source>
        <strain evidence="4">YM2019G1</strain>
    </source>
</reference>
<sequence length="341" mass="37770">MAKKSSKNPIDDPPTASSSSSGSSSEETSTQTPQTQKNSALNVKPIATKPMDGASKAKKPRSKPSSSPVKVASSTKRPSVSEQEQPKESKRSRKKSGEEGSDSADVVEEEVKKAGEDEKKQLFQRLFSDDDEIAVLKGLLDILAIKEVDPFADTHAFHDFVKDSIHADVSRAQLMYKVRRLRKKFENNARRSKDGEDRTFSKPHEQQVFELSKKIWGKEGIVKNIDSSAAKAKGNGKESDTLKAEPVASADEKVDNGELMEVDIKSSKSSASLFDKKSGVCSLENAILKHGLHMAGEEKRTALEEKWRKLQVAELELFLERNELVREQAKLMLEFHTSQDA</sequence>
<dbReference type="OrthoDB" id="661680at2759"/>
<dbReference type="AlphaFoldDB" id="A0A6A3AIA7"/>
<feature type="compositionally biased region" description="Low complexity" evidence="2">
    <location>
        <begin position="63"/>
        <end position="74"/>
    </location>
</feature>
<evidence type="ECO:0000313" key="5">
    <source>
        <dbReference type="Proteomes" id="UP000436088"/>
    </source>
</evidence>
<evidence type="ECO:0000313" key="4">
    <source>
        <dbReference type="EMBL" id="KAE8703357.1"/>
    </source>
</evidence>
<evidence type="ECO:0000256" key="1">
    <source>
        <dbReference type="ARBA" id="ARBA00010820"/>
    </source>
</evidence>
<dbReference type="InterPro" id="IPR007592">
    <property type="entry name" value="GEBP"/>
</dbReference>
<gene>
    <name evidence="4" type="ORF">F3Y22_tig00110472pilonHSYRG00413</name>
</gene>
<protein>
    <submittedName>
        <fullName evidence="4">RmlC-like cupins superfamily protein</fullName>
    </submittedName>
</protein>
<comment type="caution">
    <text evidence="4">The sequence shown here is derived from an EMBL/GenBank/DDBJ whole genome shotgun (WGS) entry which is preliminary data.</text>
</comment>